<dbReference type="EMBL" id="CP000083">
    <property type="protein sequence ID" value="AAZ28836.1"/>
    <property type="molecule type" value="Genomic_DNA"/>
</dbReference>
<dbReference type="HOGENOM" id="CLU_3166820_0_0_6"/>
<keyword evidence="1" id="KW-0472">Membrane</keyword>
<keyword evidence="1" id="KW-0812">Transmembrane</keyword>
<dbReference type="STRING" id="167879.CPS_1762"/>
<evidence type="ECO:0000313" key="3">
    <source>
        <dbReference type="Proteomes" id="UP000000547"/>
    </source>
</evidence>
<keyword evidence="1" id="KW-1133">Transmembrane helix</keyword>
<sequence>MGYIEKFVLNLMFLVSTVIISVIPSKGLCDDIKGQFSIQWIGHLVID</sequence>
<proteinExistence type="predicted"/>
<gene>
    <name evidence="2" type="ordered locus">CPS_1762</name>
</gene>
<accession>Q484M2</accession>
<reference evidence="2" key="1">
    <citation type="journal article" date="2005" name="Proc. Natl. Acad. Sci. U.S.A.">
        <title>The psychrophilic lifestyle as revealed by the genome sequence of Colwellia psychrerythraea 34H through genomic and proteomic analyses.</title>
        <authorList>
            <person name="Methe B.A."/>
            <person name="Nelson K.E."/>
            <person name="Deming J.W."/>
            <person name="Momen B."/>
            <person name="Melamud E."/>
            <person name="Zhang X."/>
            <person name="Moult J."/>
            <person name="Madupu R."/>
            <person name="Nelson W.C."/>
            <person name="Dodson R.J."/>
            <person name="Brinkac L.M."/>
            <person name="Daugherty S.C."/>
            <person name="Durkin A.S."/>
            <person name="DeBoy R.T."/>
            <person name="Kolonay J.F."/>
            <person name="Sullivan S.A."/>
            <person name="Zhou L."/>
            <person name="Davidsen T.M."/>
            <person name="Wu M."/>
            <person name="Huston A.L."/>
            <person name="Lewis M."/>
            <person name="Weaver B."/>
            <person name="Weidman J.F."/>
            <person name="Khouri H."/>
            <person name="Utterback T.R."/>
            <person name="Feldblyum T.V."/>
            <person name="Fraser C.M."/>
        </authorList>
    </citation>
    <scope>NUCLEOTIDE SEQUENCE [LARGE SCALE GENOMIC DNA]</scope>
    <source>
        <strain evidence="2">34H</strain>
    </source>
</reference>
<dbReference type="KEGG" id="cps:CPS_1762"/>
<feature type="transmembrane region" description="Helical" evidence="1">
    <location>
        <begin position="7"/>
        <end position="25"/>
    </location>
</feature>
<dbReference type="AlphaFoldDB" id="Q484M2"/>
<evidence type="ECO:0000256" key="1">
    <source>
        <dbReference type="SAM" id="Phobius"/>
    </source>
</evidence>
<dbReference type="Proteomes" id="UP000000547">
    <property type="component" value="Chromosome"/>
</dbReference>
<name>Q484M2_COLP3</name>
<organism evidence="2 3">
    <name type="scientific">Colwellia psychrerythraea (strain 34H / ATCC BAA-681)</name>
    <name type="common">Vibrio psychroerythus</name>
    <dbReference type="NCBI Taxonomy" id="167879"/>
    <lineage>
        <taxon>Bacteria</taxon>
        <taxon>Pseudomonadati</taxon>
        <taxon>Pseudomonadota</taxon>
        <taxon>Gammaproteobacteria</taxon>
        <taxon>Alteromonadales</taxon>
        <taxon>Colwelliaceae</taxon>
        <taxon>Colwellia</taxon>
    </lineage>
</organism>
<protein>
    <submittedName>
        <fullName evidence="2">Uncharacterized protein</fullName>
    </submittedName>
</protein>
<evidence type="ECO:0000313" key="2">
    <source>
        <dbReference type="EMBL" id="AAZ28836.1"/>
    </source>
</evidence>